<dbReference type="PANTHER" id="PTHR44943">
    <property type="entry name" value="CELLULOSE SYNTHASE OPERON PROTEIN C"/>
    <property type="match status" value="1"/>
</dbReference>
<evidence type="ECO:0000313" key="4">
    <source>
        <dbReference type="EMBL" id="VXD24623.1"/>
    </source>
</evidence>
<dbReference type="OrthoDB" id="9204584at2"/>
<evidence type="ECO:0008006" key="6">
    <source>
        <dbReference type="Google" id="ProtNLM"/>
    </source>
</evidence>
<feature type="repeat" description="TPR" evidence="3">
    <location>
        <begin position="40"/>
        <end position="73"/>
    </location>
</feature>
<dbReference type="SMART" id="SM00028">
    <property type="entry name" value="TPR"/>
    <property type="match status" value="6"/>
</dbReference>
<dbReference type="PANTHER" id="PTHR44943:SF8">
    <property type="entry name" value="TPR REPEAT-CONTAINING PROTEIN MJ0263"/>
    <property type="match status" value="1"/>
</dbReference>
<dbReference type="Proteomes" id="UP000182190">
    <property type="component" value="Unassembled WGS sequence"/>
</dbReference>
<sequence length="808" mass="92774">MNSQKNVTEFNLGKEFLAEGKLEEAITAFRLSLPLMPNDSWPYYYLGEALTKKGLVDEAVIAFRRAIELNPNFSWSYHQLGEALSQQNNWTEAIVAYRQAIQISPEHYGTYVLLGKGLIKLGQLDEAITVYRQAIQLNPNEDWLYLDLADLVEQRIKSDLAEVSAGYQRVRQLNPDYLPVYHKIIQMQPNEANVWLEFAKTLVKHHQIEEAISAYRWAWELNSEYVLSQYQLENSFLSQGFDRLTDYHRLGLLLAEQGLFKEAVTCFQQAPNSPMGEDRIYDNIWKGLNGMGLLNEEDSYYPEDINPAVAHTYFHHHSQYTVIHLSNLTEADQYLLNQEGFLVSNLNLINQDNWALEEIYINSFSQKETIQLAKKEAKKLNYVAQPFLNTPNEFQKSIVQTGYVYAVCPISGKVIRSEQSFYDAGGFPPMLCYRFVGAEVFYLIVGHYWGAKMFLYFPRIELIVMLSPHIAPQPIVNRLKANIVSCWLEVSKYISLNEKKKVVALSGLNPNIGHSLWNEVTGLHYLHENGILEKLDKVIAARYDYFKVGNIFDELTDKVLNIFDDWSLFKTILAHNYFGVMATNVFIKEDLVEKMYETSLQKCSPILIQEIEQAKQHFPLVWIGIRTHSRVWLSLVEGSANIIKKLHSEFPNLGVVFDGWSRMETEDPNAESMIAREQAVLADILALIPPSTKIYNLIGAKTYEKIVWAHAVDVYLSTPGSSTTFVLWIANKRGVVHANRVHYATWVDEQLLSRDNANLPVYIPLNSINDQPTSPEMAALNLQNYDFDWQIAYDELVKIIKAQIENNC</sequence>
<reference evidence="4" key="1">
    <citation type="submission" date="2019-10" db="EMBL/GenBank/DDBJ databases">
        <authorList>
            <consortium name="Genoscope - CEA"/>
            <person name="William W."/>
        </authorList>
    </citation>
    <scope>NUCLEOTIDE SEQUENCE [LARGE SCALE GENOMIC DNA]</scope>
    <source>
        <strain evidence="4">BBR_PRJEB10994</strain>
    </source>
</reference>
<evidence type="ECO:0000313" key="5">
    <source>
        <dbReference type="Proteomes" id="UP000182190"/>
    </source>
</evidence>
<evidence type="ECO:0000256" key="3">
    <source>
        <dbReference type="PROSITE-ProRule" id="PRU00339"/>
    </source>
</evidence>
<dbReference type="InterPro" id="IPR011990">
    <property type="entry name" value="TPR-like_helical_dom_sf"/>
</dbReference>
<dbReference type="SUPFAM" id="SSF48452">
    <property type="entry name" value="TPR-like"/>
    <property type="match status" value="2"/>
</dbReference>
<protein>
    <recommendedName>
        <fullName evidence="6">Tetratricopeptide repeat protein</fullName>
    </recommendedName>
</protein>
<dbReference type="PROSITE" id="PS50293">
    <property type="entry name" value="TPR_REGION"/>
    <property type="match status" value="1"/>
</dbReference>
<dbReference type="EMBL" id="CZCS02000229">
    <property type="protein sequence ID" value="VXD24623.1"/>
    <property type="molecule type" value="Genomic_DNA"/>
</dbReference>
<dbReference type="RefSeq" id="WP_083622056.1">
    <property type="nucleotide sequence ID" value="NZ_LR735018.1"/>
</dbReference>
<feature type="repeat" description="TPR" evidence="3">
    <location>
        <begin position="6"/>
        <end position="39"/>
    </location>
</feature>
<keyword evidence="5" id="KW-1185">Reference proteome</keyword>
<keyword evidence="2 3" id="KW-0802">TPR repeat</keyword>
<dbReference type="Pfam" id="PF13431">
    <property type="entry name" value="TPR_17"/>
    <property type="match status" value="1"/>
</dbReference>
<evidence type="ECO:0000256" key="2">
    <source>
        <dbReference type="ARBA" id="ARBA00022803"/>
    </source>
</evidence>
<feature type="repeat" description="TPR" evidence="3">
    <location>
        <begin position="108"/>
        <end position="141"/>
    </location>
</feature>
<keyword evidence="1" id="KW-0677">Repeat</keyword>
<evidence type="ECO:0000256" key="1">
    <source>
        <dbReference type="ARBA" id="ARBA00022737"/>
    </source>
</evidence>
<proteinExistence type="predicted"/>
<dbReference type="InterPro" id="IPR019734">
    <property type="entry name" value="TPR_rpt"/>
</dbReference>
<dbReference type="Gene3D" id="1.25.40.10">
    <property type="entry name" value="Tetratricopeptide repeat domain"/>
    <property type="match status" value="2"/>
</dbReference>
<feature type="repeat" description="TPR" evidence="3">
    <location>
        <begin position="74"/>
        <end position="107"/>
    </location>
</feature>
<dbReference type="PROSITE" id="PS50005">
    <property type="entry name" value="TPR"/>
    <property type="match status" value="4"/>
</dbReference>
<comment type="caution">
    <text evidence="4">The sequence shown here is derived from an EMBL/GenBank/DDBJ whole genome shotgun (WGS) entry which is preliminary data.</text>
</comment>
<gene>
    <name evidence="4" type="ORF">PL9631_850047</name>
</gene>
<organism evidence="4 5">
    <name type="scientific">Planktothrix paucivesiculata PCC 9631</name>
    <dbReference type="NCBI Taxonomy" id="671071"/>
    <lineage>
        <taxon>Bacteria</taxon>
        <taxon>Bacillati</taxon>
        <taxon>Cyanobacteriota</taxon>
        <taxon>Cyanophyceae</taxon>
        <taxon>Oscillatoriophycideae</taxon>
        <taxon>Oscillatoriales</taxon>
        <taxon>Microcoleaceae</taxon>
        <taxon>Planktothrix</taxon>
    </lineage>
</organism>
<dbReference type="Pfam" id="PF13414">
    <property type="entry name" value="TPR_11"/>
    <property type="match status" value="1"/>
</dbReference>
<dbReference type="InterPro" id="IPR051685">
    <property type="entry name" value="Ycf3/AcsC/BcsC/TPR_MFPF"/>
</dbReference>
<accession>A0A7Z9C337</accession>
<dbReference type="AlphaFoldDB" id="A0A7Z9C337"/>
<name>A0A7Z9C337_9CYAN</name>